<dbReference type="Proteomes" id="UP001218188">
    <property type="component" value="Unassembled WGS sequence"/>
</dbReference>
<organism evidence="2 3">
    <name type="scientific">Mycena alexandri</name>
    <dbReference type="NCBI Taxonomy" id="1745969"/>
    <lineage>
        <taxon>Eukaryota</taxon>
        <taxon>Fungi</taxon>
        <taxon>Dikarya</taxon>
        <taxon>Basidiomycota</taxon>
        <taxon>Agaricomycotina</taxon>
        <taxon>Agaricomycetes</taxon>
        <taxon>Agaricomycetidae</taxon>
        <taxon>Agaricales</taxon>
        <taxon>Marasmiineae</taxon>
        <taxon>Mycenaceae</taxon>
        <taxon>Mycena</taxon>
    </lineage>
</organism>
<evidence type="ECO:0000256" key="1">
    <source>
        <dbReference type="SAM" id="MobiDB-lite"/>
    </source>
</evidence>
<proteinExistence type="predicted"/>
<reference evidence="2" key="1">
    <citation type="submission" date="2023-03" db="EMBL/GenBank/DDBJ databases">
        <title>Massive genome expansion in bonnet fungi (Mycena s.s.) driven by repeated elements and novel gene families across ecological guilds.</title>
        <authorList>
            <consortium name="Lawrence Berkeley National Laboratory"/>
            <person name="Harder C.B."/>
            <person name="Miyauchi S."/>
            <person name="Viragh M."/>
            <person name="Kuo A."/>
            <person name="Thoen E."/>
            <person name="Andreopoulos B."/>
            <person name="Lu D."/>
            <person name="Skrede I."/>
            <person name="Drula E."/>
            <person name="Henrissat B."/>
            <person name="Morin E."/>
            <person name="Kohler A."/>
            <person name="Barry K."/>
            <person name="LaButti K."/>
            <person name="Morin E."/>
            <person name="Salamov A."/>
            <person name="Lipzen A."/>
            <person name="Mereny Z."/>
            <person name="Hegedus B."/>
            <person name="Baldrian P."/>
            <person name="Stursova M."/>
            <person name="Weitz H."/>
            <person name="Taylor A."/>
            <person name="Grigoriev I.V."/>
            <person name="Nagy L.G."/>
            <person name="Martin F."/>
            <person name="Kauserud H."/>
        </authorList>
    </citation>
    <scope>NUCLEOTIDE SEQUENCE</scope>
    <source>
        <strain evidence="2">CBHHK200</strain>
    </source>
</reference>
<sequence length="293" mass="32141">MSMSSAAPLTSHHLEGDVRARLLLSTKKIGDIVGEVPQVVDLSAFPPSLEPVSAGVKRSRLPSIPPPPLSAPPPAPDSRPLLYIHVAGSRPAADHDESTTPVTSPTLTVALNLNRQTTKSNDDAARRRKIAKLSRTLGVPVPTELVFPPEKKERRSRRFTTRTLLSSTQGISKDLWLGRTPAKPKVESISHGWVWVGRRHEIPSDVRQRMERSSRVDAGDGALPNDWVSVGKLIDVEVPDAKQLHAFRENPAAPPQPQGISLYRQGKGWSGNWVGSVRDMDQVLKELRGLRLK</sequence>
<dbReference type="AlphaFoldDB" id="A0AAD6STK8"/>
<evidence type="ECO:0000313" key="2">
    <source>
        <dbReference type="EMBL" id="KAJ7032365.1"/>
    </source>
</evidence>
<feature type="region of interest" description="Disordered" evidence="1">
    <location>
        <begin position="56"/>
        <end position="78"/>
    </location>
</feature>
<name>A0AAD6STK8_9AGAR</name>
<dbReference type="EMBL" id="JARJCM010000073">
    <property type="protein sequence ID" value="KAJ7032365.1"/>
    <property type="molecule type" value="Genomic_DNA"/>
</dbReference>
<evidence type="ECO:0000313" key="3">
    <source>
        <dbReference type="Proteomes" id="UP001218188"/>
    </source>
</evidence>
<gene>
    <name evidence="2" type="ORF">C8F04DRAFT_1107406</name>
</gene>
<feature type="compositionally biased region" description="Pro residues" evidence="1">
    <location>
        <begin position="63"/>
        <end position="77"/>
    </location>
</feature>
<protein>
    <submittedName>
        <fullName evidence="2">Uncharacterized protein</fullName>
    </submittedName>
</protein>
<keyword evidence="3" id="KW-1185">Reference proteome</keyword>
<comment type="caution">
    <text evidence="2">The sequence shown here is derived from an EMBL/GenBank/DDBJ whole genome shotgun (WGS) entry which is preliminary data.</text>
</comment>
<accession>A0AAD6STK8</accession>